<evidence type="ECO:0000256" key="4">
    <source>
        <dbReference type="ARBA" id="ARBA00022574"/>
    </source>
</evidence>
<dbReference type="InterPro" id="IPR050687">
    <property type="entry name" value="Dynein_IC"/>
</dbReference>
<evidence type="ECO:0000256" key="7">
    <source>
        <dbReference type="ARBA" id="ARBA00023017"/>
    </source>
</evidence>
<keyword evidence="4" id="KW-0853">WD repeat</keyword>
<dbReference type="GO" id="GO:0045504">
    <property type="term" value="F:dynein heavy chain binding"/>
    <property type="evidence" value="ECO:0007669"/>
    <property type="project" value="TreeGrafter"/>
</dbReference>
<dbReference type="InterPro" id="IPR001680">
    <property type="entry name" value="WD40_rpt"/>
</dbReference>
<keyword evidence="8" id="KW-0969">Cilium</keyword>
<evidence type="ECO:0000256" key="3">
    <source>
        <dbReference type="ARBA" id="ARBA00022490"/>
    </source>
</evidence>
<accession>A0A0L7QRA4</accession>
<dbReference type="InterPro" id="IPR015943">
    <property type="entry name" value="WD40/YVTN_repeat-like_dom_sf"/>
</dbReference>
<keyword evidence="5" id="KW-0493">Microtubule</keyword>
<feature type="compositionally biased region" description="Basic residues" evidence="12">
    <location>
        <begin position="654"/>
        <end position="663"/>
    </location>
</feature>
<keyword evidence="6" id="KW-0677">Repeat</keyword>
<evidence type="ECO:0000256" key="2">
    <source>
        <dbReference type="ARBA" id="ARBA00011059"/>
    </source>
</evidence>
<evidence type="ECO:0000256" key="1">
    <source>
        <dbReference type="ARBA" id="ARBA00004430"/>
    </source>
</evidence>
<organism evidence="13 14">
    <name type="scientific">Habropoda laboriosa</name>
    <dbReference type="NCBI Taxonomy" id="597456"/>
    <lineage>
        <taxon>Eukaryota</taxon>
        <taxon>Metazoa</taxon>
        <taxon>Ecdysozoa</taxon>
        <taxon>Arthropoda</taxon>
        <taxon>Hexapoda</taxon>
        <taxon>Insecta</taxon>
        <taxon>Pterygota</taxon>
        <taxon>Neoptera</taxon>
        <taxon>Endopterygota</taxon>
        <taxon>Hymenoptera</taxon>
        <taxon>Apocrita</taxon>
        <taxon>Aculeata</taxon>
        <taxon>Apoidea</taxon>
        <taxon>Anthophila</taxon>
        <taxon>Apidae</taxon>
        <taxon>Habropoda</taxon>
    </lineage>
</organism>
<dbReference type="GO" id="GO:0036158">
    <property type="term" value="P:outer dynein arm assembly"/>
    <property type="evidence" value="ECO:0007669"/>
    <property type="project" value="TreeGrafter"/>
</dbReference>
<dbReference type="GO" id="GO:0045503">
    <property type="term" value="F:dynein light chain binding"/>
    <property type="evidence" value="ECO:0007669"/>
    <property type="project" value="TreeGrafter"/>
</dbReference>
<dbReference type="AlphaFoldDB" id="A0A0L7QRA4"/>
<evidence type="ECO:0000313" key="13">
    <source>
        <dbReference type="EMBL" id="KOC61089.1"/>
    </source>
</evidence>
<dbReference type="PANTHER" id="PTHR12442">
    <property type="entry name" value="DYNEIN INTERMEDIATE CHAIN"/>
    <property type="match status" value="1"/>
</dbReference>
<keyword evidence="7" id="KW-0243">Dynein</keyword>
<evidence type="ECO:0000256" key="6">
    <source>
        <dbReference type="ARBA" id="ARBA00022737"/>
    </source>
</evidence>
<evidence type="ECO:0000256" key="5">
    <source>
        <dbReference type="ARBA" id="ARBA00022701"/>
    </source>
</evidence>
<feature type="compositionally biased region" description="Basic and acidic residues" evidence="12">
    <location>
        <begin position="625"/>
        <end position="653"/>
    </location>
</feature>
<feature type="region of interest" description="Disordered" evidence="12">
    <location>
        <begin position="531"/>
        <end position="576"/>
    </location>
</feature>
<gene>
    <name evidence="13" type="ORF">WH47_04355</name>
</gene>
<evidence type="ECO:0000256" key="12">
    <source>
        <dbReference type="SAM" id="MobiDB-lite"/>
    </source>
</evidence>
<dbReference type="Proteomes" id="UP000053825">
    <property type="component" value="Unassembled WGS sequence"/>
</dbReference>
<dbReference type="SUPFAM" id="SSF50978">
    <property type="entry name" value="WD40 repeat-like"/>
    <property type="match status" value="1"/>
</dbReference>
<feature type="compositionally biased region" description="Basic and acidic residues" evidence="12">
    <location>
        <begin position="538"/>
        <end position="576"/>
    </location>
</feature>
<protein>
    <submittedName>
        <fullName evidence="13">Dynein intermediate chain 2, axonemal</fullName>
    </submittedName>
</protein>
<dbReference type="GO" id="GO:0003341">
    <property type="term" value="P:cilium movement"/>
    <property type="evidence" value="ECO:0007669"/>
    <property type="project" value="TreeGrafter"/>
</dbReference>
<evidence type="ECO:0000256" key="10">
    <source>
        <dbReference type="ARBA" id="ARBA00023212"/>
    </source>
</evidence>
<reference evidence="13 14" key="1">
    <citation type="submission" date="2015-07" db="EMBL/GenBank/DDBJ databases">
        <title>The genome of Habropoda laboriosa.</title>
        <authorList>
            <person name="Pan H."/>
            <person name="Kapheim K."/>
        </authorList>
    </citation>
    <scope>NUCLEOTIDE SEQUENCE [LARGE SCALE GENOMIC DNA]</scope>
    <source>
        <strain evidence="13">0110345459</strain>
    </source>
</reference>
<dbReference type="InterPro" id="IPR036322">
    <property type="entry name" value="WD40_repeat_dom_sf"/>
</dbReference>
<keyword evidence="14" id="KW-1185">Reference proteome</keyword>
<proteinExistence type="inferred from homology"/>
<evidence type="ECO:0000256" key="8">
    <source>
        <dbReference type="ARBA" id="ARBA00023069"/>
    </source>
</evidence>
<feature type="region of interest" description="Disordered" evidence="12">
    <location>
        <begin position="612"/>
        <end position="702"/>
    </location>
</feature>
<dbReference type="GO" id="GO:0005874">
    <property type="term" value="C:microtubule"/>
    <property type="evidence" value="ECO:0007669"/>
    <property type="project" value="UniProtKB-KW"/>
</dbReference>
<dbReference type="EMBL" id="KQ414784">
    <property type="protein sequence ID" value="KOC61089.1"/>
    <property type="molecule type" value="Genomic_DNA"/>
</dbReference>
<keyword evidence="3" id="KW-0963">Cytoplasm</keyword>
<evidence type="ECO:0000256" key="11">
    <source>
        <dbReference type="ARBA" id="ARBA00023273"/>
    </source>
</evidence>
<dbReference type="PANTHER" id="PTHR12442:SF7">
    <property type="entry name" value="DYNEIN AXONEMAL INTERMEDIATE CHAIN 2"/>
    <property type="match status" value="1"/>
</dbReference>
<keyword evidence="11" id="KW-0966">Cell projection</keyword>
<dbReference type="Gene3D" id="2.130.10.10">
    <property type="entry name" value="YVTN repeat-like/Quinoprotein amine dehydrogenase"/>
    <property type="match status" value="2"/>
</dbReference>
<evidence type="ECO:0000256" key="9">
    <source>
        <dbReference type="ARBA" id="ARBA00023175"/>
    </source>
</evidence>
<sequence>MEIQKVYVKTRAEFGKQCIFNTFGPNMDVNIQPNPSDMSDYIRRTHCHVGVQHSKQLALHELQSATATAKNSGMYHFEGGWPKEINPRDEETVARFRRRIEKDDNWEPKLHDLFEEMEDSVLQNAAVNIYEQYFDDMEPTELVQPLGLRTVNVYTDPETPKRPVTNISWSPDSGSRIAVCYCFLDFGRLPDYSKRMYIWQVDNPNEPYMALEPFCPCVACDFNPRDPSVLASGLMTGQVCNWDLRTGRIPVQSSHLQFSHRTYANAVKWQPSKSNTEFFSTSSDGTAMWWDTRNLREPTEVLLCDLEKPNDPHMDRAIGVSCLSFGPIIGTKFMFGLENGIILTGSRKSKTNAEKLAVRYEGHFGRVNSVDRNTFNPAIFLTVGDWRARIWAEDTREGNLISTPFLREYPTSGCWNKARYSVFYVTTSTGRLLVWDIIQTLRRPIFALQLCDERLTYLTPCDEGVFLAIGNFIGEVYLVEPTDFFRSFDKRDRSVLSEYLERCSKLTKAVDVRLREIKLVQKLTAEEEEMVYTRGKQKGKEKGKDKDKGKGHEPKANKNREKAAPKEKKKVGREDAPELVEAERRYFEAVQKGLEKYAHETDPDIVPVYPQVAATKKQEKKKRKVEGSEKETPVKGSKDFTEEAREADLEKKSSTRVRKKAKSTSKVADSWKKSAKTESAVIDPCGEGLDESVEERKKPKKSKISFTLPVPCKGEVCKPKVCCWRPGKKGRRKVKLRKEKSRTDRSLITEASGICVTKPMPPRARRHQTKKRDIVCEMRQPPLVLREEAARAKEELRRAVCWRGKPRRKYSVRRSRESRKKRTLIRFTTDDEDEDEDDQKKRRQVVISDPCKPPKARSTVAEFAAILDISEPILEEKKIQGAGYLEEYKSMLRRVYPRISEFHQLIE</sequence>
<dbReference type="SMART" id="SM00320">
    <property type="entry name" value="WD40"/>
    <property type="match status" value="3"/>
</dbReference>
<dbReference type="STRING" id="597456.A0A0L7QRA4"/>
<comment type="subcellular location">
    <subcellularLocation>
        <location evidence="1">Cytoplasm</location>
        <location evidence="1">Cytoskeleton</location>
        <location evidence="1">Cilium axoneme</location>
    </subcellularLocation>
</comment>
<dbReference type="OrthoDB" id="366230at2759"/>
<comment type="similarity">
    <text evidence="2">Belongs to the dynein intermediate chain family.</text>
</comment>
<keyword evidence="9" id="KW-0505">Motor protein</keyword>
<keyword evidence="10" id="KW-0206">Cytoskeleton</keyword>
<dbReference type="GO" id="GO:0036157">
    <property type="term" value="C:outer dynein arm"/>
    <property type="evidence" value="ECO:0007669"/>
    <property type="project" value="TreeGrafter"/>
</dbReference>
<name>A0A0L7QRA4_9HYME</name>
<evidence type="ECO:0000313" key="14">
    <source>
        <dbReference type="Proteomes" id="UP000053825"/>
    </source>
</evidence>